<accession>A0A8T1ACZ3</accession>
<sequence>MLDGDTDAITITGTPGIGKSFFFGYFHVRCNFENPLVAIITASFKSKGEMSMMQSVVVRKNSEVVIETKVPSEMEDLIEEAEDKAKGQKQNDEGSVYTLNGIDKTKEALFNAEGINTIGKLRKRMEEAEARNVSQRKQLWRV</sequence>
<dbReference type="Proteomes" id="UP000774804">
    <property type="component" value="Unassembled WGS sequence"/>
</dbReference>
<proteinExistence type="predicted"/>
<dbReference type="VEuPathDB" id="FungiDB:PC110_g21032"/>
<feature type="coiled-coil region" evidence="1">
    <location>
        <begin position="111"/>
        <end position="138"/>
    </location>
</feature>
<dbReference type="EMBL" id="RCMI01002261">
    <property type="protein sequence ID" value="KAG2877642.1"/>
    <property type="molecule type" value="Genomic_DNA"/>
</dbReference>
<gene>
    <name evidence="2" type="ORF">PC115_g23305</name>
</gene>
<organism evidence="2 3">
    <name type="scientific">Phytophthora cactorum</name>
    <dbReference type="NCBI Taxonomy" id="29920"/>
    <lineage>
        <taxon>Eukaryota</taxon>
        <taxon>Sar</taxon>
        <taxon>Stramenopiles</taxon>
        <taxon>Oomycota</taxon>
        <taxon>Peronosporomycetes</taxon>
        <taxon>Peronosporales</taxon>
        <taxon>Peronosporaceae</taxon>
        <taxon>Phytophthora</taxon>
    </lineage>
</organism>
<name>A0A8T1ACZ3_9STRA</name>
<dbReference type="AlphaFoldDB" id="A0A8T1ACZ3"/>
<reference evidence="2" key="1">
    <citation type="submission" date="2018-10" db="EMBL/GenBank/DDBJ databases">
        <title>Effector identification in a new, highly contiguous assembly of the strawberry crown rot pathogen Phytophthora cactorum.</title>
        <authorList>
            <person name="Armitage A.D."/>
            <person name="Nellist C.F."/>
            <person name="Bates H."/>
            <person name="Vickerstaff R.J."/>
            <person name="Harrison R.J."/>
        </authorList>
    </citation>
    <scope>NUCLEOTIDE SEQUENCE</scope>
    <source>
        <strain evidence="2">4032</strain>
    </source>
</reference>
<comment type="caution">
    <text evidence="2">The sequence shown here is derived from an EMBL/GenBank/DDBJ whole genome shotgun (WGS) entry which is preliminary data.</text>
</comment>
<keyword evidence="1" id="KW-0175">Coiled coil</keyword>
<evidence type="ECO:0000313" key="2">
    <source>
        <dbReference type="EMBL" id="KAG2877642.1"/>
    </source>
</evidence>
<evidence type="ECO:0000313" key="3">
    <source>
        <dbReference type="Proteomes" id="UP000774804"/>
    </source>
</evidence>
<protein>
    <submittedName>
        <fullName evidence="2">Uncharacterized protein</fullName>
    </submittedName>
</protein>
<evidence type="ECO:0000256" key="1">
    <source>
        <dbReference type="SAM" id="Coils"/>
    </source>
</evidence>